<comment type="caution">
    <text evidence="1">The sequence shown here is derived from an EMBL/GenBank/DDBJ whole genome shotgun (WGS) entry which is preliminary data.</text>
</comment>
<evidence type="ECO:0000313" key="1">
    <source>
        <dbReference type="EMBL" id="GHO87621.1"/>
    </source>
</evidence>
<accession>A0ABQ3VPL0</accession>
<evidence type="ECO:0008006" key="3">
    <source>
        <dbReference type="Google" id="ProtNLM"/>
    </source>
</evidence>
<reference evidence="1 2" key="1">
    <citation type="journal article" date="2021" name="Int. J. Syst. Evol. Microbiol.">
        <title>Reticulibacter mediterranei gen. nov., sp. nov., within the new family Reticulibacteraceae fam. nov., and Ktedonospora formicarum gen. nov., sp. nov., Ktedonobacter robiniae sp. nov., Dictyobacter formicarum sp. nov. and Dictyobacter arantiisoli sp. nov., belonging to the class Ktedonobacteria.</title>
        <authorList>
            <person name="Yabe S."/>
            <person name="Zheng Y."/>
            <person name="Wang C.M."/>
            <person name="Sakai Y."/>
            <person name="Abe K."/>
            <person name="Yokota A."/>
            <person name="Donadio S."/>
            <person name="Cavaletti L."/>
            <person name="Monciardini P."/>
        </authorList>
    </citation>
    <scope>NUCLEOTIDE SEQUENCE [LARGE SCALE GENOMIC DNA]</scope>
    <source>
        <strain evidence="1 2">SOSP1-9</strain>
    </source>
</reference>
<evidence type="ECO:0000313" key="2">
    <source>
        <dbReference type="Proteomes" id="UP000635565"/>
    </source>
</evidence>
<proteinExistence type="predicted"/>
<gene>
    <name evidence="1" type="ORF">KSZ_56270</name>
</gene>
<dbReference type="RefSeq" id="WP_201365162.1">
    <property type="nucleotide sequence ID" value="NZ_BNJJ01000018.1"/>
</dbReference>
<protein>
    <recommendedName>
        <fullName evidence="3">Baseplate assembly protein</fullName>
    </recommendedName>
</protein>
<keyword evidence="2" id="KW-1185">Reference proteome</keyword>
<sequence length="778" mass="84966">MPIEPIQLDDRSFEQLFEEAKARIPVHTPLWTNFNESDPGITLVRLFAFMTENLLYRSNRIPEANRRKFLSLLGIGLQPASAGSGFVSFINERGPLRSWPLTAGQVVHANNIAFRTRTPVCILPVTTAAFYKQPQNDLDKRTQQQYLSLFSAFVEQPSDQLTFYQAKQLDSPEIGKPLPSVDLDDHIHGTLDRSLWVALVGPQNVALSDVRAAIAGKTLTLGIFPTPKSTEQVLSPATSQSARSVRDPGLIFEIAAPDPDPAHPGSGMGPAKYVRLTLDYADNVLEEPGIVQFRLPEYKQLVLWNYAPTEEGTGDYPPLVEDKLLAQRIATWIRIRLPGPQDSLNGSTGMQQQAHLTWVGANAARVIQALKIDNEVLGVGTGAPDQTFKVVNTPVIMEPNTGDMGNTFVLEVQNANNNWETWSLTDDLYAASPTDQVYTLDPEAGQISFGSGLHGKRPPLGKTIRVSYEYGGGPDGQVAIGAINKCAALPGGFKVTNALPTWGAQAGESVTDGERNISRYLRHRDRLVTVDDFRDITLRTPGVTMGRVEVLPLFNPEQFDSNFPDQTWPGTITIMVIPKFDQVQPDAPVPDRLFLNAVCNWLNPRRLVTTEVYVRGPQYIPIWISVGTVTMPGQMREAVQGNVRTALLSYLSPLTGGLPVTSTAMGTTSSTGAVPGNLTQLYGTGWPLGTEVRRQDLEAIVTRVAGVRYIDSIKLGIVTADSAIPTDVERIPLLGLQLPRVVGINVREGTAEDLQALLGQTTVTPVNVIPVPVLPQKC</sequence>
<organism evidence="1 2">
    <name type="scientific">Dictyobacter formicarum</name>
    <dbReference type="NCBI Taxonomy" id="2778368"/>
    <lineage>
        <taxon>Bacteria</taxon>
        <taxon>Bacillati</taxon>
        <taxon>Chloroflexota</taxon>
        <taxon>Ktedonobacteria</taxon>
        <taxon>Ktedonobacterales</taxon>
        <taxon>Dictyobacteraceae</taxon>
        <taxon>Dictyobacter</taxon>
    </lineage>
</organism>
<name>A0ABQ3VPL0_9CHLR</name>
<dbReference type="EMBL" id="BNJJ01000018">
    <property type="protein sequence ID" value="GHO87621.1"/>
    <property type="molecule type" value="Genomic_DNA"/>
</dbReference>
<dbReference type="Proteomes" id="UP000635565">
    <property type="component" value="Unassembled WGS sequence"/>
</dbReference>